<feature type="transmembrane region" description="Helical" evidence="6">
    <location>
        <begin position="55"/>
        <end position="78"/>
    </location>
</feature>
<feature type="transmembrane region" description="Helical" evidence="6">
    <location>
        <begin position="233"/>
        <end position="250"/>
    </location>
</feature>
<dbReference type="PANTHER" id="PTHR12677">
    <property type="entry name" value="GOLGI APPARATUS MEMBRANE PROTEIN TVP38-RELATED"/>
    <property type="match status" value="1"/>
</dbReference>
<gene>
    <name evidence="9" type="ORF">PQJ73_19495</name>
</gene>
<feature type="transmembrane region" description="Helical" evidence="6">
    <location>
        <begin position="17"/>
        <end position="35"/>
    </location>
</feature>
<comment type="caution">
    <text evidence="9">The sequence shown here is derived from an EMBL/GenBank/DDBJ whole genome shotgun (WGS) entry which is preliminary data.</text>
</comment>
<feature type="domain" description="VTT" evidence="8">
    <location>
        <begin position="82"/>
        <end position="195"/>
    </location>
</feature>
<evidence type="ECO:0000313" key="9">
    <source>
        <dbReference type="EMBL" id="MDC7787879.1"/>
    </source>
</evidence>
<evidence type="ECO:0000313" key="10">
    <source>
        <dbReference type="Proteomes" id="UP001165652"/>
    </source>
</evidence>
<organism evidence="9 10">
    <name type="scientific">Rhodoplanes tepidamans</name>
    <name type="common">Rhodoplanes cryptolactis</name>
    <dbReference type="NCBI Taxonomy" id="200616"/>
    <lineage>
        <taxon>Bacteria</taxon>
        <taxon>Pseudomonadati</taxon>
        <taxon>Pseudomonadota</taxon>
        <taxon>Alphaproteobacteria</taxon>
        <taxon>Hyphomicrobiales</taxon>
        <taxon>Nitrobacteraceae</taxon>
        <taxon>Rhodoplanes</taxon>
    </lineage>
</organism>
<reference evidence="9" key="2">
    <citation type="submission" date="2023-02" db="EMBL/GenBank/DDBJ databases">
        <authorList>
            <person name="Rayyan A."/>
            <person name="Meyer T."/>
            <person name="Kyndt J.A."/>
        </authorList>
    </citation>
    <scope>NUCLEOTIDE SEQUENCE</scope>
    <source>
        <strain evidence="9">DSM 9987</strain>
    </source>
</reference>
<dbReference type="PANTHER" id="PTHR12677:SF59">
    <property type="entry name" value="GOLGI APPARATUS MEMBRANE PROTEIN TVP38-RELATED"/>
    <property type="match status" value="1"/>
</dbReference>
<proteinExistence type="inferred from homology"/>
<name>A0ABT5JF23_RHOTP</name>
<evidence type="ECO:0000256" key="3">
    <source>
        <dbReference type="ARBA" id="ARBA00022692"/>
    </source>
</evidence>
<sequence>MPADPPTRRPLRRLVRLLPLIVAGGVALALVAGGWHREISMEGLIRHHARIEALAAAHAAPALVGFVSLYIVVAALAVPGAAVLTIAGGLLFGPLLGGLGTLVGATAGATLLFLAARTALGGWLVARAGRRAARIAAGLRRDAFGYLLVLRLVPVVPFWLVNLVAAVAGVALRPFLAATVLGIAPATFTFAFIGAGLDDGIRIQAARHAACRAAGTADCGVDFDLSAVLTPQLIAGLGALAVLALVPLVVRRRRPVGGALDPPAGPGPPGPPPAPPPPRAGDGGDAADL</sequence>
<evidence type="ECO:0000256" key="2">
    <source>
        <dbReference type="ARBA" id="ARBA00022475"/>
    </source>
</evidence>
<evidence type="ECO:0000256" key="6">
    <source>
        <dbReference type="RuleBase" id="RU366058"/>
    </source>
</evidence>
<dbReference type="EMBL" id="JAQQLI010000033">
    <property type="protein sequence ID" value="MDC7787879.1"/>
    <property type="molecule type" value="Genomic_DNA"/>
</dbReference>
<dbReference type="Pfam" id="PF09335">
    <property type="entry name" value="VTT_dom"/>
    <property type="match status" value="1"/>
</dbReference>
<keyword evidence="3 6" id="KW-0812">Transmembrane</keyword>
<dbReference type="InterPro" id="IPR032816">
    <property type="entry name" value="VTT_dom"/>
</dbReference>
<keyword evidence="4 6" id="KW-1133">Transmembrane helix</keyword>
<reference evidence="9" key="1">
    <citation type="journal article" date="2023" name="Microbiol Resour">
        <title>Genome Sequences of Rhodoplanes serenus and Two Thermotolerant Strains, Rhodoplanes tepidamans and 'Rhodoplanes cryptolactis,' Further Refine the Genus.</title>
        <authorList>
            <person name="Rayyan A.A."/>
            <person name="Kyndt J.A."/>
        </authorList>
    </citation>
    <scope>NUCLEOTIDE SEQUENCE</scope>
    <source>
        <strain evidence="9">DSM 9987</strain>
    </source>
</reference>
<dbReference type="Proteomes" id="UP001165652">
    <property type="component" value="Unassembled WGS sequence"/>
</dbReference>
<evidence type="ECO:0000256" key="5">
    <source>
        <dbReference type="ARBA" id="ARBA00023136"/>
    </source>
</evidence>
<feature type="transmembrane region" description="Helical" evidence="6">
    <location>
        <begin position="90"/>
        <end position="115"/>
    </location>
</feature>
<keyword evidence="5 6" id="KW-0472">Membrane</keyword>
<evidence type="ECO:0000256" key="4">
    <source>
        <dbReference type="ARBA" id="ARBA00022989"/>
    </source>
</evidence>
<protein>
    <recommendedName>
        <fullName evidence="6">TVP38/TMEM64 family membrane protein</fullName>
    </recommendedName>
</protein>
<feature type="transmembrane region" description="Helical" evidence="6">
    <location>
        <begin position="175"/>
        <end position="197"/>
    </location>
</feature>
<dbReference type="InterPro" id="IPR015414">
    <property type="entry name" value="TMEM64"/>
</dbReference>
<comment type="similarity">
    <text evidence="6">Belongs to the TVP38/TMEM64 family.</text>
</comment>
<accession>A0ABT5JF23</accession>
<evidence type="ECO:0000259" key="8">
    <source>
        <dbReference type="Pfam" id="PF09335"/>
    </source>
</evidence>
<keyword evidence="10" id="KW-1185">Reference proteome</keyword>
<evidence type="ECO:0000256" key="1">
    <source>
        <dbReference type="ARBA" id="ARBA00004651"/>
    </source>
</evidence>
<comment type="subcellular location">
    <subcellularLocation>
        <location evidence="1 6">Cell membrane</location>
        <topology evidence="1 6">Multi-pass membrane protein</topology>
    </subcellularLocation>
</comment>
<feature type="transmembrane region" description="Helical" evidence="6">
    <location>
        <begin position="143"/>
        <end position="168"/>
    </location>
</feature>
<feature type="non-terminal residue" evidence="9">
    <location>
        <position position="289"/>
    </location>
</feature>
<evidence type="ECO:0000256" key="7">
    <source>
        <dbReference type="SAM" id="MobiDB-lite"/>
    </source>
</evidence>
<dbReference type="RefSeq" id="WP_272778712.1">
    <property type="nucleotide sequence ID" value="NZ_JAQQLI010000033.1"/>
</dbReference>
<feature type="compositionally biased region" description="Pro residues" evidence="7">
    <location>
        <begin position="263"/>
        <end position="279"/>
    </location>
</feature>
<keyword evidence="2 6" id="KW-1003">Cell membrane</keyword>
<feature type="region of interest" description="Disordered" evidence="7">
    <location>
        <begin position="257"/>
        <end position="289"/>
    </location>
</feature>